<evidence type="ECO:0000313" key="4">
    <source>
        <dbReference type="Proteomes" id="UP000027222"/>
    </source>
</evidence>
<protein>
    <recommendedName>
        <fullName evidence="2">F-box domain-containing protein</fullName>
    </recommendedName>
</protein>
<gene>
    <name evidence="3" type="ORF">GALMADRAFT_245606</name>
</gene>
<feature type="domain" description="F-box" evidence="2">
    <location>
        <begin position="60"/>
        <end position="122"/>
    </location>
</feature>
<evidence type="ECO:0000256" key="1">
    <source>
        <dbReference type="SAM" id="MobiDB-lite"/>
    </source>
</evidence>
<dbReference type="AlphaFoldDB" id="A0A067TEM8"/>
<name>A0A067TEM8_GALM3</name>
<feature type="compositionally biased region" description="Polar residues" evidence="1">
    <location>
        <begin position="19"/>
        <end position="32"/>
    </location>
</feature>
<evidence type="ECO:0000259" key="2">
    <source>
        <dbReference type="Pfam" id="PF12937"/>
    </source>
</evidence>
<feature type="compositionally biased region" description="Basic residues" evidence="1">
    <location>
        <begin position="7"/>
        <end position="18"/>
    </location>
</feature>
<dbReference type="Proteomes" id="UP000027222">
    <property type="component" value="Unassembled WGS sequence"/>
</dbReference>
<feature type="region of interest" description="Disordered" evidence="1">
    <location>
        <begin position="1"/>
        <end position="40"/>
    </location>
</feature>
<reference evidence="4" key="1">
    <citation type="journal article" date="2014" name="Proc. Natl. Acad. Sci. U.S.A.">
        <title>Extensive sampling of basidiomycete genomes demonstrates inadequacy of the white-rot/brown-rot paradigm for wood decay fungi.</title>
        <authorList>
            <person name="Riley R."/>
            <person name="Salamov A.A."/>
            <person name="Brown D.W."/>
            <person name="Nagy L.G."/>
            <person name="Floudas D."/>
            <person name="Held B.W."/>
            <person name="Levasseur A."/>
            <person name="Lombard V."/>
            <person name="Morin E."/>
            <person name="Otillar R."/>
            <person name="Lindquist E.A."/>
            <person name="Sun H."/>
            <person name="LaButti K.M."/>
            <person name="Schmutz J."/>
            <person name="Jabbour D."/>
            <person name="Luo H."/>
            <person name="Baker S.E."/>
            <person name="Pisabarro A.G."/>
            <person name="Walton J.D."/>
            <person name="Blanchette R.A."/>
            <person name="Henrissat B."/>
            <person name="Martin F."/>
            <person name="Cullen D."/>
            <person name="Hibbett D.S."/>
            <person name="Grigoriev I.V."/>
        </authorList>
    </citation>
    <scope>NUCLEOTIDE SEQUENCE [LARGE SCALE GENOMIC DNA]</scope>
    <source>
        <strain evidence="4">CBS 339.88</strain>
    </source>
</reference>
<keyword evidence="4" id="KW-1185">Reference proteome</keyword>
<accession>A0A067TEM8</accession>
<proteinExistence type="predicted"/>
<dbReference type="CDD" id="cd09917">
    <property type="entry name" value="F-box_SF"/>
    <property type="match status" value="1"/>
</dbReference>
<dbReference type="Pfam" id="PF12937">
    <property type="entry name" value="F-box-like"/>
    <property type="match status" value="1"/>
</dbReference>
<sequence length="293" mass="33019">MEDRNKRITRSSNRKAQKNSHSTSTNLTNPKAKSTRRKLETTEVIDVPVGDNTRGFPTFPDELFLEVLSYLPMPRDFVSTPATEYRAADAIEHTTRRDTLLALSQTCRSLRRFFRPYIWSRIEVCSGILAGDGGGTISSIADNRMYNEELARQLEIVTVRDPNLAEYVKMINVEVRDYSTPTVLAELARCMALFPHLHAVKLGIFPSKFERSDKLYTLARNAFSLYSYPRVEVAILSRAAYPLLRSCPSVKSVDMMKGLLYFDGDTGLSECIQGFCFEIESLTMDITAGNAQG</sequence>
<dbReference type="EMBL" id="KL142376">
    <property type="protein sequence ID" value="KDR77413.1"/>
    <property type="molecule type" value="Genomic_DNA"/>
</dbReference>
<dbReference type="InterPro" id="IPR001810">
    <property type="entry name" value="F-box_dom"/>
</dbReference>
<dbReference type="HOGENOM" id="CLU_063711_1_0_1"/>
<organism evidence="3 4">
    <name type="scientific">Galerina marginata (strain CBS 339.88)</name>
    <dbReference type="NCBI Taxonomy" id="685588"/>
    <lineage>
        <taxon>Eukaryota</taxon>
        <taxon>Fungi</taxon>
        <taxon>Dikarya</taxon>
        <taxon>Basidiomycota</taxon>
        <taxon>Agaricomycotina</taxon>
        <taxon>Agaricomycetes</taxon>
        <taxon>Agaricomycetidae</taxon>
        <taxon>Agaricales</taxon>
        <taxon>Agaricineae</taxon>
        <taxon>Strophariaceae</taxon>
        <taxon>Galerina</taxon>
    </lineage>
</organism>
<dbReference type="OrthoDB" id="2891411at2759"/>
<evidence type="ECO:0000313" key="3">
    <source>
        <dbReference type="EMBL" id="KDR77413.1"/>
    </source>
</evidence>